<dbReference type="RefSeq" id="WP_370818063.1">
    <property type="nucleotide sequence ID" value="NZ_CADFFX010000001.1"/>
</dbReference>
<organism evidence="2 3">
    <name type="scientific">Caballeronia glathei</name>
    <dbReference type="NCBI Taxonomy" id="60547"/>
    <lineage>
        <taxon>Bacteria</taxon>
        <taxon>Pseudomonadati</taxon>
        <taxon>Pseudomonadota</taxon>
        <taxon>Betaproteobacteria</taxon>
        <taxon>Burkholderiales</taxon>
        <taxon>Burkholderiaceae</taxon>
        <taxon>Caballeronia</taxon>
    </lineage>
</organism>
<reference evidence="2 3" key="1">
    <citation type="submission" date="2014-03" db="EMBL/GenBank/DDBJ databases">
        <title>Draft Genome Sequences of Four Burkholderia Strains.</title>
        <authorList>
            <person name="Liu X.Y."/>
            <person name="Li C.X."/>
            <person name="Xu J.H."/>
        </authorList>
    </citation>
    <scope>NUCLEOTIDE SEQUENCE [LARGE SCALE GENOMIC DNA]</scope>
    <source>
        <strain evidence="2 3">DSM 50014</strain>
    </source>
</reference>
<protein>
    <submittedName>
        <fullName evidence="2">Uncharacterized protein</fullName>
    </submittedName>
</protein>
<feature type="region of interest" description="Disordered" evidence="1">
    <location>
        <begin position="1"/>
        <end position="108"/>
    </location>
</feature>
<proteinExistence type="predicted"/>
<accession>A0A069PF97</accession>
<dbReference type="EMBL" id="JFHC01000065">
    <property type="protein sequence ID" value="KDR39137.1"/>
    <property type="molecule type" value="Genomic_DNA"/>
</dbReference>
<dbReference type="Proteomes" id="UP000027466">
    <property type="component" value="Unassembled WGS sequence"/>
</dbReference>
<gene>
    <name evidence="2" type="ORF">BG61_34500</name>
</gene>
<sequence>MKQATVEPAMEPAVEPGGAIDDGREMQSGNAQQQRKDDAADAPLPHEADQSPESQREDGTREVGEQAHRDIERGLVDTDRRGGDDYQKSTQRDEQANVNSEGKGAGKP</sequence>
<comment type="caution">
    <text evidence="2">The sequence shown here is derived from an EMBL/GenBank/DDBJ whole genome shotgun (WGS) entry which is preliminary data.</text>
</comment>
<keyword evidence="3" id="KW-1185">Reference proteome</keyword>
<dbReference type="STRING" id="60547.GCA_000751215_02350"/>
<feature type="compositionally biased region" description="Basic and acidic residues" evidence="1">
    <location>
        <begin position="34"/>
        <end position="95"/>
    </location>
</feature>
<dbReference type="AlphaFoldDB" id="A0A069PF97"/>
<evidence type="ECO:0000313" key="3">
    <source>
        <dbReference type="Proteomes" id="UP000027466"/>
    </source>
</evidence>
<name>A0A069PF97_9BURK</name>
<evidence type="ECO:0000256" key="1">
    <source>
        <dbReference type="SAM" id="MobiDB-lite"/>
    </source>
</evidence>
<evidence type="ECO:0000313" key="2">
    <source>
        <dbReference type="EMBL" id="KDR39137.1"/>
    </source>
</evidence>